<feature type="domain" description="TonB-dependent receptor-like beta-barrel" evidence="11">
    <location>
        <begin position="350"/>
        <end position="733"/>
    </location>
</feature>
<sequence>MRLIYTFCGCLLAAVTFAADDGVSGQLLLKQNPIKQADIYIHQQGLKTTTDHQGFFRFNTLTAGEYELDIKAGEQHHYNVRVALTADSKPIELSTFVLDDLVVSAHPLDHNQLRMTMPVEIIDEDQLVMNRSLSIDQTVNQVAGIQSGSFGAGAGQVVIRGQQGPRVSVLTNGINNQDAAAVSPDHWVSSESLLASQVEVIKGPATLLYGGGAVGGLVNVVDQSIATAPLDAFKGAFETRFSDNTLNERAGVLSLNAPLTERLMGHLSYFYNETDDYEIPGYAESHYLREMHNHEAHDDEEAHNHEYGQLANSAVRTSGLQTGLSWLTDNGYWGISFQDFDRKYGIPGHNHLEEGHDEHTEHKQETHEDHRVWIDLDKQAFQLRGLHRFDGRFFTQIKSHYGYTDYQHIEFDNGDPATTFSNEGHQMRLELSHQHRFGFEGVWGLDWSNSDFSALGEEAYIVPATTDKLGLFALEERQFGDLHWELGVRADRQKISTDLFPDHSETALSFSTGFNIKLSERFSVPIHLSSAQRLATAEELYSNQSNIDELIPHLATGSFEIGNPDLKAEVSNNFDIGLKYRNEQWSANANIFYNQMDDFIFLAYSGQMIDEWPVYEYHQQNATFKGFEADVAYSFDDTFNNQWTIKLFSDATTAKLNTGDYVPRIPANRFGLSADWWHGAWSAQLKTTRVNKQDNLALGELPTDAYTNVDFSLNLLQLTAHNEWLWFIKANNLLDEDIRDHASFIKDKAPRPGRSITAGVRVSF</sequence>
<keyword evidence="2 8" id="KW-0813">Transport</keyword>
<evidence type="ECO:0000256" key="5">
    <source>
        <dbReference type="ARBA" id="ARBA00023077"/>
    </source>
</evidence>
<dbReference type="PANTHER" id="PTHR30069:SF40">
    <property type="entry name" value="TONB-DEPENDENT RECEPTOR NMB0964-RELATED"/>
    <property type="match status" value="1"/>
</dbReference>
<organism evidence="13 14">
    <name type="scientific">Marinicella pacifica</name>
    <dbReference type="NCBI Taxonomy" id="1171543"/>
    <lineage>
        <taxon>Bacteria</taxon>
        <taxon>Pseudomonadati</taxon>
        <taxon>Pseudomonadota</taxon>
        <taxon>Gammaproteobacteria</taxon>
        <taxon>Lysobacterales</taxon>
        <taxon>Marinicellaceae</taxon>
        <taxon>Marinicella</taxon>
    </lineage>
</organism>
<evidence type="ECO:0000256" key="1">
    <source>
        <dbReference type="ARBA" id="ARBA00004571"/>
    </source>
</evidence>
<dbReference type="InterPro" id="IPR000531">
    <property type="entry name" value="Beta-barrel_TonB"/>
</dbReference>
<dbReference type="GO" id="GO:0044718">
    <property type="term" value="P:siderophore transmembrane transport"/>
    <property type="evidence" value="ECO:0007669"/>
    <property type="project" value="TreeGrafter"/>
</dbReference>
<dbReference type="PANTHER" id="PTHR30069">
    <property type="entry name" value="TONB-DEPENDENT OUTER MEMBRANE RECEPTOR"/>
    <property type="match status" value="1"/>
</dbReference>
<proteinExistence type="inferred from homology"/>
<dbReference type="Gene3D" id="2.40.170.20">
    <property type="entry name" value="TonB-dependent receptor, beta-barrel domain"/>
    <property type="match status" value="1"/>
</dbReference>
<dbReference type="SUPFAM" id="SSF49464">
    <property type="entry name" value="Carboxypeptidase regulatory domain-like"/>
    <property type="match status" value="1"/>
</dbReference>
<evidence type="ECO:0000256" key="3">
    <source>
        <dbReference type="ARBA" id="ARBA00022452"/>
    </source>
</evidence>
<dbReference type="GO" id="GO:0009279">
    <property type="term" value="C:cell outer membrane"/>
    <property type="evidence" value="ECO:0007669"/>
    <property type="project" value="UniProtKB-SubCell"/>
</dbReference>
<protein>
    <submittedName>
        <fullName evidence="13">Outer membrane protein</fullName>
    </submittedName>
</protein>
<evidence type="ECO:0000256" key="6">
    <source>
        <dbReference type="ARBA" id="ARBA00023136"/>
    </source>
</evidence>
<dbReference type="InterPro" id="IPR039426">
    <property type="entry name" value="TonB-dep_rcpt-like"/>
</dbReference>
<keyword evidence="10" id="KW-0732">Signal</keyword>
<dbReference type="InterPro" id="IPR036942">
    <property type="entry name" value="Beta-barrel_TonB_sf"/>
</dbReference>
<feature type="chain" id="PRO_5036927569" evidence="10">
    <location>
        <begin position="19"/>
        <end position="764"/>
    </location>
</feature>
<dbReference type="Pfam" id="PF00593">
    <property type="entry name" value="TonB_dep_Rec_b-barrel"/>
    <property type="match status" value="1"/>
</dbReference>
<evidence type="ECO:0000256" key="2">
    <source>
        <dbReference type="ARBA" id="ARBA00022448"/>
    </source>
</evidence>
<keyword evidence="3 8" id="KW-1134">Transmembrane beta strand</keyword>
<keyword evidence="5 9" id="KW-0798">TonB box</keyword>
<evidence type="ECO:0000256" key="9">
    <source>
        <dbReference type="RuleBase" id="RU003357"/>
    </source>
</evidence>
<keyword evidence="14" id="KW-1185">Reference proteome</keyword>
<dbReference type="EMBL" id="BMEO01000003">
    <property type="protein sequence ID" value="GGF91752.1"/>
    <property type="molecule type" value="Genomic_DNA"/>
</dbReference>
<feature type="domain" description="TonB-dependent receptor plug" evidence="12">
    <location>
        <begin position="114"/>
        <end position="216"/>
    </location>
</feature>
<keyword evidence="7 8" id="KW-0998">Cell outer membrane</keyword>
<evidence type="ECO:0000259" key="11">
    <source>
        <dbReference type="Pfam" id="PF00593"/>
    </source>
</evidence>
<evidence type="ECO:0000313" key="14">
    <source>
        <dbReference type="Proteomes" id="UP000605253"/>
    </source>
</evidence>
<dbReference type="InterPro" id="IPR012910">
    <property type="entry name" value="Plug_dom"/>
</dbReference>
<evidence type="ECO:0000256" key="10">
    <source>
        <dbReference type="SAM" id="SignalP"/>
    </source>
</evidence>
<feature type="signal peptide" evidence="10">
    <location>
        <begin position="1"/>
        <end position="18"/>
    </location>
</feature>
<reference evidence="13" key="1">
    <citation type="journal article" date="2014" name="Int. J. Syst. Evol. Microbiol.">
        <title>Complete genome sequence of Corynebacterium casei LMG S-19264T (=DSM 44701T), isolated from a smear-ripened cheese.</title>
        <authorList>
            <consortium name="US DOE Joint Genome Institute (JGI-PGF)"/>
            <person name="Walter F."/>
            <person name="Albersmeier A."/>
            <person name="Kalinowski J."/>
            <person name="Ruckert C."/>
        </authorList>
    </citation>
    <scope>NUCLEOTIDE SEQUENCE</scope>
    <source>
        <strain evidence="13">CGMCC 1.12181</strain>
    </source>
</reference>
<evidence type="ECO:0000256" key="8">
    <source>
        <dbReference type="PROSITE-ProRule" id="PRU01360"/>
    </source>
</evidence>
<comment type="caution">
    <text evidence="13">The sequence shown here is derived from an EMBL/GenBank/DDBJ whole genome shotgun (WGS) entry which is preliminary data.</text>
</comment>
<dbReference type="RefSeq" id="WP_188364708.1">
    <property type="nucleotide sequence ID" value="NZ_BAABJF010000017.1"/>
</dbReference>
<keyword evidence="6 8" id="KW-0472">Membrane</keyword>
<name>A0A917CN53_9GAMM</name>
<evidence type="ECO:0000256" key="4">
    <source>
        <dbReference type="ARBA" id="ARBA00022692"/>
    </source>
</evidence>
<dbReference type="GO" id="GO:0015344">
    <property type="term" value="F:siderophore uptake transmembrane transporter activity"/>
    <property type="evidence" value="ECO:0007669"/>
    <property type="project" value="TreeGrafter"/>
</dbReference>
<evidence type="ECO:0000259" key="12">
    <source>
        <dbReference type="Pfam" id="PF07715"/>
    </source>
</evidence>
<dbReference type="Proteomes" id="UP000605253">
    <property type="component" value="Unassembled WGS sequence"/>
</dbReference>
<evidence type="ECO:0000313" key="13">
    <source>
        <dbReference type="EMBL" id="GGF91752.1"/>
    </source>
</evidence>
<evidence type="ECO:0000256" key="7">
    <source>
        <dbReference type="ARBA" id="ARBA00023237"/>
    </source>
</evidence>
<dbReference type="PROSITE" id="PS52016">
    <property type="entry name" value="TONB_DEPENDENT_REC_3"/>
    <property type="match status" value="1"/>
</dbReference>
<dbReference type="Gene3D" id="2.60.40.1120">
    <property type="entry name" value="Carboxypeptidase-like, regulatory domain"/>
    <property type="match status" value="1"/>
</dbReference>
<accession>A0A917CN53</accession>
<comment type="subcellular location">
    <subcellularLocation>
        <location evidence="1 8">Cell outer membrane</location>
        <topology evidence="1 8">Multi-pass membrane protein</topology>
    </subcellularLocation>
</comment>
<reference evidence="13" key="2">
    <citation type="submission" date="2020-09" db="EMBL/GenBank/DDBJ databases">
        <authorList>
            <person name="Sun Q."/>
            <person name="Zhou Y."/>
        </authorList>
    </citation>
    <scope>NUCLEOTIDE SEQUENCE</scope>
    <source>
        <strain evidence="13">CGMCC 1.12181</strain>
    </source>
</reference>
<gene>
    <name evidence="13" type="ORF">GCM10011365_11220</name>
</gene>
<dbReference type="AlphaFoldDB" id="A0A917CN53"/>
<dbReference type="SUPFAM" id="SSF56935">
    <property type="entry name" value="Porins"/>
    <property type="match status" value="1"/>
</dbReference>
<dbReference type="InterPro" id="IPR008969">
    <property type="entry name" value="CarboxyPept-like_regulatory"/>
</dbReference>
<comment type="similarity">
    <text evidence="8 9">Belongs to the TonB-dependent receptor family.</text>
</comment>
<dbReference type="Gene3D" id="2.170.130.10">
    <property type="entry name" value="TonB-dependent receptor, plug domain"/>
    <property type="match status" value="1"/>
</dbReference>
<dbReference type="Pfam" id="PF07715">
    <property type="entry name" value="Plug"/>
    <property type="match status" value="1"/>
</dbReference>
<keyword evidence="4 8" id="KW-0812">Transmembrane</keyword>
<dbReference type="InterPro" id="IPR037066">
    <property type="entry name" value="Plug_dom_sf"/>
</dbReference>